<accession>A0A098BAM9</accession>
<dbReference type="SMART" id="SM00966">
    <property type="entry name" value="SpoVT_AbrB"/>
    <property type="match status" value="1"/>
</dbReference>
<dbReference type="InterPro" id="IPR037914">
    <property type="entry name" value="SpoVT-AbrB_sf"/>
</dbReference>
<evidence type="ECO:0000256" key="1">
    <source>
        <dbReference type="SAM" id="MobiDB-lite"/>
    </source>
</evidence>
<evidence type="ECO:0000259" key="2">
    <source>
        <dbReference type="SMART" id="SM00966"/>
    </source>
</evidence>
<reference evidence="3" key="1">
    <citation type="submission" date="2014-07" db="EMBL/GenBank/DDBJ databases">
        <authorList>
            <person name="Hornung V.Bastian."/>
        </authorList>
    </citation>
    <scope>NUCLEOTIDE SEQUENCE</scope>
    <source>
        <strain evidence="3">PCE-S</strain>
    </source>
</reference>
<evidence type="ECO:0000313" key="3">
    <source>
        <dbReference type="EMBL" id="CDX04936.1"/>
    </source>
</evidence>
<protein>
    <submittedName>
        <fullName evidence="3">Transcriptional regulator, AbrB</fullName>
    </submittedName>
</protein>
<name>A0A098BAM9_DESHA</name>
<sequence>MYHGKFYGSTVMGERGQVVIPAEAREELGIEAGEKLVVFGNKRKGVVIIFKSEVMTRFADMIFRKSRFFEEMFTADSPQEREKQAGTPREKKGDPEKKDDPEE</sequence>
<feature type="region of interest" description="Disordered" evidence="1">
    <location>
        <begin position="74"/>
        <end position="103"/>
    </location>
</feature>
<dbReference type="Gene3D" id="2.10.260.10">
    <property type="match status" value="1"/>
</dbReference>
<dbReference type="Pfam" id="PF04014">
    <property type="entry name" value="MazE_antitoxin"/>
    <property type="match status" value="1"/>
</dbReference>
<dbReference type="PATRIC" id="fig|49338.4.peg.5433"/>
<dbReference type="EMBL" id="LK996017">
    <property type="protein sequence ID" value="CDX04936.1"/>
    <property type="molecule type" value="Genomic_DNA"/>
</dbReference>
<proteinExistence type="predicted"/>
<dbReference type="NCBIfam" id="TIGR01439">
    <property type="entry name" value="lp_hng_hel_AbrB"/>
    <property type="match status" value="1"/>
</dbReference>
<gene>
    <name evidence="3" type="ORF">DPCES_5050</name>
</gene>
<dbReference type="AlphaFoldDB" id="A0A098BAM9"/>
<dbReference type="SUPFAM" id="SSF89447">
    <property type="entry name" value="AbrB/MazE/MraZ-like"/>
    <property type="match status" value="1"/>
</dbReference>
<dbReference type="InterPro" id="IPR007159">
    <property type="entry name" value="SpoVT-AbrB_dom"/>
</dbReference>
<dbReference type="GO" id="GO:0003677">
    <property type="term" value="F:DNA binding"/>
    <property type="evidence" value="ECO:0007669"/>
    <property type="project" value="InterPro"/>
</dbReference>
<feature type="compositionally biased region" description="Basic and acidic residues" evidence="1">
    <location>
        <begin position="78"/>
        <end position="103"/>
    </location>
</feature>
<feature type="domain" description="SpoVT-AbrB" evidence="2">
    <location>
        <begin position="10"/>
        <end position="57"/>
    </location>
</feature>
<organism evidence="3">
    <name type="scientific">Desulfitobacterium hafniense</name>
    <name type="common">Desulfitobacterium frappieri</name>
    <dbReference type="NCBI Taxonomy" id="49338"/>
    <lineage>
        <taxon>Bacteria</taxon>
        <taxon>Bacillati</taxon>
        <taxon>Bacillota</taxon>
        <taxon>Clostridia</taxon>
        <taxon>Eubacteriales</taxon>
        <taxon>Desulfitobacteriaceae</taxon>
        <taxon>Desulfitobacterium</taxon>
    </lineage>
</organism>